<dbReference type="HOGENOM" id="CLU_3290796_0_0_9"/>
<accession>B9Y9W4</accession>
<dbReference type="STRING" id="545696.HOLDEFILI_02621"/>
<name>B9Y9W4_9FIRM</name>
<dbReference type="EMBL" id="ACCF01000156">
    <property type="protein sequence ID" value="EEF67237.1"/>
    <property type="molecule type" value="Genomic_DNA"/>
</dbReference>
<reference evidence="1 2" key="2">
    <citation type="submission" date="2009-02" db="EMBL/GenBank/DDBJ databases">
        <title>Draft genome sequence of Holdemania filiformis DSM 12042.</title>
        <authorList>
            <person name="Sudarsanam P."/>
            <person name="Ley R."/>
            <person name="Guruge J."/>
            <person name="Turnbaugh P.J."/>
            <person name="Mahowald M."/>
            <person name="Liep D."/>
            <person name="Gordon J."/>
        </authorList>
    </citation>
    <scope>NUCLEOTIDE SEQUENCE [LARGE SCALE GENOMIC DNA]</scope>
    <source>
        <strain evidence="1 2">DSM 12042</strain>
    </source>
</reference>
<gene>
    <name evidence="1" type="ORF">HOLDEFILI_02621</name>
</gene>
<protein>
    <submittedName>
        <fullName evidence="1">Uncharacterized protein</fullName>
    </submittedName>
</protein>
<comment type="caution">
    <text evidence="1">The sequence shown here is derived from an EMBL/GenBank/DDBJ whole genome shotgun (WGS) entry which is preliminary data.</text>
</comment>
<dbReference type="Proteomes" id="UP000005950">
    <property type="component" value="Unassembled WGS sequence"/>
</dbReference>
<reference evidence="1 2" key="1">
    <citation type="submission" date="2008-12" db="EMBL/GenBank/DDBJ databases">
        <authorList>
            <person name="Fulton L."/>
            <person name="Clifton S."/>
            <person name="Fulton B."/>
            <person name="Xu J."/>
            <person name="Minx P."/>
            <person name="Pepin K.H."/>
            <person name="Johnson M."/>
            <person name="Bhonagiri V."/>
            <person name="Nash W.E."/>
            <person name="Mardis E.R."/>
            <person name="Wilson R.K."/>
        </authorList>
    </citation>
    <scope>NUCLEOTIDE SEQUENCE [LARGE SCALE GENOMIC DNA]</scope>
    <source>
        <strain evidence="1 2">DSM 12042</strain>
    </source>
</reference>
<dbReference type="AlphaFoldDB" id="B9Y9W4"/>
<proteinExistence type="predicted"/>
<sequence>MFRARNRSALVYASNRRTARFLRKRKKSRAPKQSGLFQFI</sequence>
<evidence type="ECO:0000313" key="1">
    <source>
        <dbReference type="EMBL" id="EEF67237.1"/>
    </source>
</evidence>
<evidence type="ECO:0000313" key="2">
    <source>
        <dbReference type="Proteomes" id="UP000005950"/>
    </source>
</evidence>
<organism evidence="1 2">
    <name type="scientific">Holdemania filiformis DSM 12042</name>
    <dbReference type="NCBI Taxonomy" id="545696"/>
    <lineage>
        <taxon>Bacteria</taxon>
        <taxon>Bacillati</taxon>
        <taxon>Bacillota</taxon>
        <taxon>Erysipelotrichia</taxon>
        <taxon>Erysipelotrichales</taxon>
        <taxon>Erysipelotrichaceae</taxon>
        <taxon>Holdemania</taxon>
    </lineage>
</organism>